<feature type="region of interest" description="Disordered" evidence="5">
    <location>
        <begin position="23"/>
        <end position="66"/>
    </location>
</feature>
<dbReference type="NCBIfam" id="TIGR02890">
    <property type="entry name" value="bacill_yteA"/>
    <property type="match status" value="1"/>
</dbReference>
<feature type="compositionally biased region" description="Low complexity" evidence="5">
    <location>
        <begin position="34"/>
        <end position="49"/>
    </location>
</feature>
<evidence type="ECO:0000256" key="5">
    <source>
        <dbReference type="SAM" id="MobiDB-lite"/>
    </source>
</evidence>
<accession>A0ABS3W4R1</accession>
<comment type="caution">
    <text evidence="7">The sequence shown here is derived from an EMBL/GenBank/DDBJ whole genome shotgun (WGS) entry which is preliminary data.</text>
</comment>
<dbReference type="Gene3D" id="1.20.120.910">
    <property type="entry name" value="DksA, coiled-coil domain"/>
    <property type="match status" value="1"/>
</dbReference>
<feature type="compositionally biased region" description="Basic and acidic residues" evidence="5">
    <location>
        <begin position="153"/>
        <end position="164"/>
    </location>
</feature>
<dbReference type="PANTHER" id="PTHR33823:SF4">
    <property type="entry name" value="GENERAL STRESS PROTEIN 16O"/>
    <property type="match status" value="1"/>
</dbReference>
<feature type="region of interest" description="Disordered" evidence="5">
    <location>
        <begin position="124"/>
        <end position="185"/>
    </location>
</feature>
<evidence type="ECO:0000259" key="6">
    <source>
        <dbReference type="Pfam" id="PF01258"/>
    </source>
</evidence>
<evidence type="ECO:0000256" key="1">
    <source>
        <dbReference type="ARBA" id="ARBA00022723"/>
    </source>
</evidence>
<dbReference type="InterPro" id="IPR014240">
    <property type="entry name" value="YteA"/>
</dbReference>
<dbReference type="PROSITE" id="PS51128">
    <property type="entry name" value="ZF_DKSA_2"/>
    <property type="match status" value="1"/>
</dbReference>
<dbReference type="EMBL" id="JAGGDJ010000002">
    <property type="protein sequence ID" value="MBO7743279.1"/>
    <property type="molecule type" value="Genomic_DNA"/>
</dbReference>
<gene>
    <name evidence="7" type="ORF">I8J29_03675</name>
</gene>
<keyword evidence="2" id="KW-0863">Zinc-finger</keyword>
<dbReference type="InterPro" id="IPR037187">
    <property type="entry name" value="DnaK_N"/>
</dbReference>
<keyword evidence="1" id="KW-0479">Metal-binding</keyword>
<keyword evidence="8" id="KW-1185">Reference proteome</keyword>
<dbReference type="InterPro" id="IPR000962">
    <property type="entry name" value="Znf_DskA_TraR"/>
</dbReference>
<dbReference type="Proteomes" id="UP000670947">
    <property type="component" value="Unassembled WGS sequence"/>
</dbReference>
<dbReference type="Pfam" id="PF01258">
    <property type="entry name" value="zf-dskA_traR"/>
    <property type="match status" value="1"/>
</dbReference>
<reference evidence="7 8" key="1">
    <citation type="submission" date="2021-03" db="EMBL/GenBank/DDBJ databases">
        <title>Paenibacillus artemisicola MWE-103 whole genome sequence.</title>
        <authorList>
            <person name="Ham Y.J."/>
        </authorList>
    </citation>
    <scope>NUCLEOTIDE SEQUENCE [LARGE SCALE GENOMIC DNA]</scope>
    <source>
        <strain evidence="7 8">MWE-103</strain>
    </source>
</reference>
<keyword evidence="3" id="KW-0862">Zinc</keyword>
<organism evidence="7 8">
    <name type="scientific">Paenibacillus artemisiicola</name>
    <dbReference type="NCBI Taxonomy" id="1172618"/>
    <lineage>
        <taxon>Bacteria</taxon>
        <taxon>Bacillati</taxon>
        <taxon>Bacillota</taxon>
        <taxon>Bacilli</taxon>
        <taxon>Bacillales</taxon>
        <taxon>Paenibacillaceae</taxon>
        <taxon>Paenibacillus</taxon>
    </lineage>
</organism>
<evidence type="ECO:0000313" key="7">
    <source>
        <dbReference type="EMBL" id="MBO7743279.1"/>
    </source>
</evidence>
<evidence type="ECO:0000313" key="8">
    <source>
        <dbReference type="Proteomes" id="UP000670947"/>
    </source>
</evidence>
<dbReference type="RefSeq" id="WP_208846323.1">
    <property type="nucleotide sequence ID" value="NZ_JAGGDJ010000002.1"/>
</dbReference>
<protein>
    <submittedName>
        <fullName evidence="7">TraR/DksA C4-type zinc finger protein</fullName>
    </submittedName>
</protein>
<feature type="domain" description="Zinc finger DksA/TraR C4-type" evidence="6">
    <location>
        <begin position="91"/>
        <end position="119"/>
    </location>
</feature>
<evidence type="ECO:0000256" key="3">
    <source>
        <dbReference type="ARBA" id="ARBA00022833"/>
    </source>
</evidence>
<dbReference type="PANTHER" id="PTHR33823">
    <property type="entry name" value="RNA POLYMERASE-BINDING TRANSCRIPTION FACTOR DKSA-RELATED"/>
    <property type="match status" value="1"/>
</dbReference>
<evidence type="ECO:0000256" key="2">
    <source>
        <dbReference type="ARBA" id="ARBA00022771"/>
    </source>
</evidence>
<dbReference type="SUPFAM" id="SSF57716">
    <property type="entry name" value="Glucocorticoid receptor-like (DNA-binding domain)"/>
    <property type="match status" value="1"/>
</dbReference>
<feature type="zinc finger region" description="dksA C4-type" evidence="4">
    <location>
        <begin position="96"/>
        <end position="120"/>
    </location>
</feature>
<name>A0ABS3W4R1_9BACL</name>
<proteinExistence type="predicted"/>
<sequence length="185" mass="20292">MNPLTERQVEELKQLLLEERRQLQDHFEREDADGAATASETASTGELSAYDNHPGDLGTETFERERDMAIDERLDGQLEETEAALDRIATGRYGICEICGEPIPFERLEALPAARRCVAHASDTLSEARPPEEDVMTAPPSGAGSGRRANAGRFDDADAWKTLEDYGNASDTVRTDRGANDPALD</sequence>
<evidence type="ECO:0000256" key="4">
    <source>
        <dbReference type="PROSITE-ProRule" id="PRU00510"/>
    </source>
</evidence>
<dbReference type="SUPFAM" id="SSF109635">
    <property type="entry name" value="DnaK suppressor protein DksA, alpha-hairpin domain"/>
    <property type="match status" value="1"/>
</dbReference>